<proteinExistence type="inferred from homology"/>
<keyword evidence="16" id="KW-0256">Endoplasmic reticulum</keyword>
<evidence type="ECO:0000256" key="6">
    <source>
        <dbReference type="ARBA" id="ARBA00006739"/>
    </source>
</evidence>
<comment type="cofactor">
    <cofactor evidence="1">
        <name>Ca(2+)</name>
        <dbReference type="ChEBI" id="CHEBI:29108"/>
    </cofactor>
</comment>
<evidence type="ECO:0000256" key="8">
    <source>
        <dbReference type="ARBA" id="ARBA00022679"/>
    </source>
</evidence>
<evidence type="ECO:0000256" key="13">
    <source>
        <dbReference type="ARBA" id="ARBA00023136"/>
    </source>
</evidence>
<comment type="cofactor">
    <cofactor evidence="2">
        <name>Mn(2+)</name>
        <dbReference type="ChEBI" id="CHEBI:29035"/>
    </cofactor>
</comment>
<dbReference type="OrthoDB" id="2603at2759"/>
<dbReference type="AlphaFoldDB" id="A0A1X0P8C1"/>
<dbReference type="InterPro" id="IPR029044">
    <property type="entry name" value="Nucleotide-diphossugar_trans"/>
</dbReference>
<protein>
    <recommendedName>
        <fullName evidence="16">Dolichol-phosphate mannosyltransferase subunit 1</fullName>
        <ecNumber evidence="16">2.4.1.83</ecNumber>
    </recommendedName>
</protein>
<evidence type="ECO:0000256" key="17">
    <source>
        <dbReference type="SAM" id="Phobius"/>
    </source>
</evidence>
<evidence type="ECO:0000256" key="9">
    <source>
        <dbReference type="ARBA" id="ARBA00022692"/>
    </source>
</evidence>
<dbReference type="EC" id="2.4.1.83" evidence="16"/>
<keyword evidence="7 16" id="KW-0328">Glycosyltransferase</keyword>
<dbReference type="STRING" id="67003.A0A1X0P8C1"/>
<evidence type="ECO:0000256" key="11">
    <source>
        <dbReference type="ARBA" id="ARBA00022842"/>
    </source>
</evidence>
<evidence type="ECO:0000256" key="4">
    <source>
        <dbReference type="ARBA" id="ARBA00004308"/>
    </source>
</evidence>
<comment type="subunit">
    <text evidence="16">Component of the dolichol-phosphate mannose (DPM) synthase complex.</text>
</comment>
<dbReference type="Gene3D" id="3.90.550.10">
    <property type="entry name" value="Spore Coat Polysaccharide Biosynthesis Protein SpsA, Chain A"/>
    <property type="match status" value="1"/>
</dbReference>
<evidence type="ECO:0000256" key="2">
    <source>
        <dbReference type="ARBA" id="ARBA00001936"/>
    </source>
</evidence>
<evidence type="ECO:0000256" key="5">
    <source>
        <dbReference type="ARBA" id="ARBA00004922"/>
    </source>
</evidence>
<dbReference type="UniPathway" id="UPA00378"/>
<dbReference type="Proteomes" id="UP000192257">
    <property type="component" value="Unassembled WGS sequence"/>
</dbReference>
<evidence type="ECO:0000313" key="20">
    <source>
        <dbReference type="Proteomes" id="UP000192257"/>
    </source>
</evidence>
<keyword evidence="9 17" id="KW-0812">Transmembrane</keyword>
<dbReference type="VEuPathDB" id="TriTrypDB:TM35_000025230"/>
<keyword evidence="11" id="KW-0460">Magnesium</keyword>
<evidence type="ECO:0000256" key="10">
    <source>
        <dbReference type="ARBA" id="ARBA00022723"/>
    </source>
</evidence>
<keyword evidence="13 17" id="KW-0472">Membrane</keyword>
<dbReference type="Pfam" id="PF00535">
    <property type="entry name" value="Glycos_transf_2"/>
    <property type="match status" value="1"/>
</dbReference>
<evidence type="ECO:0000256" key="12">
    <source>
        <dbReference type="ARBA" id="ARBA00022989"/>
    </source>
</evidence>
<comment type="function">
    <text evidence="15 16">Transfers mannose from GDP-mannose to dolichol monophosphate to form dolichol phosphate mannose (Dol-P-Man) which is the mannosyl donor in pathways leading to N-glycosylation, glycosyl phosphatidylinositol membrane anchoring, and O-mannosylation of proteins.</text>
</comment>
<feature type="transmembrane region" description="Helical" evidence="17">
    <location>
        <begin position="232"/>
        <end position="253"/>
    </location>
</feature>
<dbReference type="SUPFAM" id="SSF53448">
    <property type="entry name" value="Nucleotide-diphospho-sugar transferases"/>
    <property type="match status" value="1"/>
</dbReference>
<keyword evidence="10" id="KW-0479">Metal-binding</keyword>
<feature type="domain" description="Glycosyltransferase 2-like" evidence="18">
    <location>
        <begin position="6"/>
        <end position="174"/>
    </location>
</feature>
<reference evidence="19 20" key="1">
    <citation type="submission" date="2017-03" db="EMBL/GenBank/DDBJ databases">
        <title>An alternative strategy for trypanosome survival in the mammalian bloodstream revealed through genome and transcriptome analysis of the ubiquitous bovine parasite Trypanosoma (Megatrypanum) theileri.</title>
        <authorList>
            <person name="Kelly S."/>
            <person name="Ivens A."/>
            <person name="Mott A."/>
            <person name="O'Neill E."/>
            <person name="Emms D."/>
            <person name="Macleod O."/>
            <person name="Voorheis P."/>
            <person name="Matthews J."/>
            <person name="Matthews K."/>
            <person name="Carrington M."/>
        </authorList>
    </citation>
    <scope>NUCLEOTIDE SEQUENCE [LARGE SCALE GENOMIC DNA]</scope>
    <source>
        <strain evidence="19">Edinburgh</strain>
    </source>
</reference>
<evidence type="ECO:0000256" key="7">
    <source>
        <dbReference type="ARBA" id="ARBA00022676"/>
    </source>
</evidence>
<comment type="catalytic activity">
    <reaction evidence="16">
        <text>a di-trans,poly-cis-dolichyl phosphate + GDP-alpha-D-mannose = a di-trans,poly-cis-dolichyl beta-D-mannosyl phosphate + GDP</text>
        <dbReference type="Rhea" id="RHEA:21184"/>
        <dbReference type="Rhea" id="RHEA-COMP:19498"/>
        <dbReference type="Rhea" id="RHEA-COMP:19501"/>
        <dbReference type="ChEBI" id="CHEBI:57527"/>
        <dbReference type="ChEBI" id="CHEBI:57683"/>
        <dbReference type="ChEBI" id="CHEBI:58189"/>
        <dbReference type="ChEBI" id="CHEBI:58211"/>
    </reaction>
</comment>
<evidence type="ECO:0000256" key="1">
    <source>
        <dbReference type="ARBA" id="ARBA00001913"/>
    </source>
</evidence>
<dbReference type="GO" id="GO:0004582">
    <property type="term" value="F:dolichyl-phosphate beta-D-mannosyltransferase activity"/>
    <property type="evidence" value="ECO:0007669"/>
    <property type="project" value="UniProtKB-UniRule"/>
</dbReference>
<evidence type="ECO:0000313" key="19">
    <source>
        <dbReference type="EMBL" id="ORC93197.1"/>
    </source>
</evidence>
<name>A0A1X0P8C1_9TRYP</name>
<dbReference type="GO" id="GO:0006488">
    <property type="term" value="P:dolichol-linked oligosaccharide biosynthetic process"/>
    <property type="evidence" value="ECO:0007669"/>
    <property type="project" value="TreeGrafter"/>
</dbReference>
<dbReference type="InterPro" id="IPR001173">
    <property type="entry name" value="Glyco_trans_2-like"/>
</dbReference>
<dbReference type="RefSeq" id="XP_028887263.1">
    <property type="nucleotide sequence ID" value="XM_029021841.1"/>
</dbReference>
<dbReference type="GO" id="GO:0046872">
    <property type="term" value="F:metal ion binding"/>
    <property type="evidence" value="ECO:0007669"/>
    <property type="project" value="UniProtKB-KW"/>
</dbReference>
<dbReference type="CDD" id="cd06442">
    <property type="entry name" value="DPM1_like"/>
    <property type="match status" value="1"/>
</dbReference>
<keyword evidence="14" id="KW-0464">Manganese</keyword>
<comment type="subcellular location">
    <subcellularLocation>
        <location evidence="4">Endomembrane system</location>
    </subcellularLocation>
    <subcellularLocation>
        <location evidence="16">Endoplasmic reticulum</location>
    </subcellularLocation>
</comment>
<keyword evidence="12 17" id="KW-1133">Transmembrane helix</keyword>
<organism evidence="19 20">
    <name type="scientific">Trypanosoma theileri</name>
    <dbReference type="NCBI Taxonomy" id="67003"/>
    <lineage>
        <taxon>Eukaryota</taxon>
        <taxon>Discoba</taxon>
        <taxon>Euglenozoa</taxon>
        <taxon>Kinetoplastea</taxon>
        <taxon>Metakinetoplastina</taxon>
        <taxon>Trypanosomatida</taxon>
        <taxon>Trypanosomatidae</taxon>
        <taxon>Trypanosoma</taxon>
    </lineage>
</organism>
<evidence type="ECO:0000256" key="3">
    <source>
        <dbReference type="ARBA" id="ARBA00001946"/>
    </source>
</evidence>
<dbReference type="PANTHER" id="PTHR43398:SF1">
    <property type="entry name" value="DOLICHOL-PHOSPHATE MANNOSYLTRANSFERASE SUBUNIT 1"/>
    <property type="match status" value="1"/>
</dbReference>
<evidence type="ECO:0000259" key="18">
    <source>
        <dbReference type="Pfam" id="PF00535"/>
    </source>
</evidence>
<comment type="pathway">
    <text evidence="5 16">Protein modification; protein glycosylation.</text>
</comment>
<dbReference type="GO" id="GO:0005789">
    <property type="term" value="C:endoplasmic reticulum membrane"/>
    <property type="evidence" value="ECO:0007669"/>
    <property type="project" value="TreeGrafter"/>
</dbReference>
<gene>
    <name evidence="19" type="ORF">TM35_000025230</name>
</gene>
<keyword evidence="8 16" id="KW-0808">Transferase</keyword>
<evidence type="ECO:0000256" key="15">
    <source>
        <dbReference type="ARBA" id="ARBA00053724"/>
    </source>
</evidence>
<comment type="cofactor">
    <cofactor evidence="3">
        <name>Mg(2+)</name>
        <dbReference type="ChEBI" id="CHEBI:18420"/>
    </cofactor>
</comment>
<evidence type="ECO:0000256" key="16">
    <source>
        <dbReference type="RuleBase" id="RU365083"/>
    </source>
</evidence>
<keyword evidence="20" id="KW-1185">Reference proteome</keyword>
<dbReference type="FunFam" id="3.90.550.10:FF:000119">
    <property type="entry name" value="Dolichol-phosphate mannosyltransferase subunit 1"/>
    <property type="match status" value="1"/>
</dbReference>
<comment type="caution">
    <text evidence="19">The sequence shown here is derived from an EMBL/GenBank/DDBJ whole genome shotgun (WGS) entry which is preliminary data.</text>
</comment>
<dbReference type="PANTHER" id="PTHR43398">
    <property type="entry name" value="DOLICHOL-PHOSPHATE MANNOSYLTRANSFERASE SUBUNIT 1"/>
    <property type="match status" value="1"/>
</dbReference>
<sequence length="260" mass="28962">MSVKYSIVVPTYKECGNIEPLTRQVFAALRDAGFAADTVEMLIVDDNSQDGSVEAVESLRREGYPVSIAVRTTERGLSSAVIHGLSAARGTLLLVMDADLQHPPADAPRLLRALERPTVEFVCGTRYGAGVVVDRDWPLHRRIISWGARLLARPLTPLSDPMSGFFAIRKDVFQRGADALNPIGYKIALELFVKCRVKKYDEVGFNFSTRTIGESKLTGKVILHYLKHLQALYVYSYGFWIVIAVVVLLFALLRSVKYML</sequence>
<dbReference type="EMBL" id="NBCO01000002">
    <property type="protein sequence ID" value="ORC93197.1"/>
    <property type="molecule type" value="Genomic_DNA"/>
</dbReference>
<accession>A0A1X0P8C1</accession>
<evidence type="ECO:0000256" key="14">
    <source>
        <dbReference type="ARBA" id="ARBA00023211"/>
    </source>
</evidence>
<dbReference type="GeneID" id="39981621"/>
<dbReference type="GO" id="GO:0035269">
    <property type="term" value="P:protein O-linked glycosylation via mannose"/>
    <property type="evidence" value="ECO:0007669"/>
    <property type="project" value="TreeGrafter"/>
</dbReference>
<comment type="similarity">
    <text evidence="6 16">Belongs to the glycosyltransferase 2 family.</text>
</comment>
<dbReference type="GO" id="GO:0006506">
    <property type="term" value="P:GPI anchor biosynthetic process"/>
    <property type="evidence" value="ECO:0007669"/>
    <property type="project" value="TreeGrafter"/>
</dbReference>
<dbReference type="InterPro" id="IPR039528">
    <property type="entry name" value="DPM1-like"/>
</dbReference>